<feature type="region of interest" description="Disordered" evidence="3">
    <location>
        <begin position="90"/>
        <end position="115"/>
    </location>
</feature>
<dbReference type="PANTHER" id="PTHR47640">
    <property type="entry name" value="TRNA SELENOCYSTEINE 1-ASSOCIATED PROTEIN 1-RELATED-RELATED"/>
    <property type="match status" value="1"/>
</dbReference>
<comment type="caution">
    <text evidence="5">The sequence shown here is derived from an EMBL/GenBank/DDBJ whole genome shotgun (WGS) entry which is preliminary data.</text>
</comment>
<evidence type="ECO:0000313" key="5">
    <source>
        <dbReference type="EMBL" id="KAG9067661.1"/>
    </source>
</evidence>
<proteinExistence type="predicted"/>
<gene>
    <name evidence="5" type="primary">RBM42</name>
    <name evidence="5" type="ORF">KI688_011248</name>
</gene>
<dbReference type="PROSITE" id="PS50102">
    <property type="entry name" value="RRM"/>
    <property type="match status" value="1"/>
</dbReference>
<feature type="region of interest" description="Disordered" evidence="3">
    <location>
        <begin position="282"/>
        <end position="317"/>
    </location>
</feature>
<dbReference type="SMART" id="SM00360">
    <property type="entry name" value="RRM"/>
    <property type="match status" value="1"/>
</dbReference>
<dbReference type="InterPro" id="IPR012677">
    <property type="entry name" value="Nucleotide-bd_a/b_plait_sf"/>
</dbReference>
<reference evidence="5" key="1">
    <citation type="submission" date="2021-06" db="EMBL/GenBank/DDBJ databases">
        <title>Genome Sequence of Mortierella hyaline Strain SCG-10, a Cold-Adapted, Nitrate-Reducing Fungus Isolated from Soil in Minnesota, USA.</title>
        <authorList>
            <person name="Aldossari N."/>
        </authorList>
    </citation>
    <scope>NUCLEOTIDE SEQUENCE</scope>
    <source>
        <strain evidence="5">SCG-10</strain>
    </source>
</reference>
<sequence length="317" mass="34528">MAYNQQHGAAVPQYTPEEIAYWASMGYVMDPSYVAPAPAVPTYPQYPQQQQQHQQQQQYQPYGVTGPSIVGGVGRGGYAAGGGRHGGGGGAGPGAGGYHGHNGSRGPVAGPGFNSSYNQPYGIPGAVEEPPVSEYEDLNKLFVDPKKAQEEAEAVAAALAEEEDKAAKAKAAATVIRKAAGKTWEDSTLLEFEENDFRLFAGDLGNEVTDEILTKTFSKYPSFLMAKVVRDKRTDKSRGYGFISFAEPDGFARAWKEMNGKYVGNRPIKLRKSQWKDRTVEIVREPKAPRGPYDPEAFTKKERAKPYKVKKLNNAGK</sequence>
<dbReference type="AlphaFoldDB" id="A0A9P8BU12"/>
<evidence type="ECO:0000256" key="1">
    <source>
        <dbReference type="ARBA" id="ARBA00022884"/>
    </source>
</evidence>
<feature type="compositionally biased region" description="Gly residues" evidence="3">
    <location>
        <begin position="90"/>
        <end position="100"/>
    </location>
</feature>
<feature type="region of interest" description="Disordered" evidence="3">
    <location>
        <begin position="44"/>
        <end position="66"/>
    </location>
</feature>
<evidence type="ECO:0000256" key="2">
    <source>
        <dbReference type="PROSITE-ProRule" id="PRU00176"/>
    </source>
</evidence>
<protein>
    <submittedName>
        <fullName evidence="5">RNA-binding protein 42</fullName>
    </submittedName>
</protein>
<evidence type="ECO:0000313" key="6">
    <source>
        <dbReference type="Proteomes" id="UP000707451"/>
    </source>
</evidence>
<dbReference type="Gene3D" id="3.30.70.330">
    <property type="match status" value="1"/>
</dbReference>
<dbReference type="InterPro" id="IPR000504">
    <property type="entry name" value="RRM_dom"/>
</dbReference>
<feature type="domain" description="RRM" evidence="4">
    <location>
        <begin position="197"/>
        <end position="275"/>
    </location>
</feature>
<dbReference type="InterPro" id="IPR034215">
    <property type="entry name" value="RBM42_RRM"/>
</dbReference>
<dbReference type="Pfam" id="PF00076">
    <property type="entry name" value="RRM_1"/>
    <property type="match status" value="1"/>
</dbReference>
<keyword evidence="1 2" id="KW-0694">RNA-binding</keyword>
<evidence type="ECO:0000256" key="3">
    <source>
        <dbReference type="SAM" id="MobiDB-lite"/>
    </source>
</evidence>
<dbReference type="SUPFAM" id="SSF54928">
    <property type="entry name" value="RNA-binding domain, RBD"/>
    <property type="match status" value="1"/>
</dbReference>
<dbReference type="InterPro" id="IPR050825">
    <property type="entry name" value="RBM42_RBP45_47-like"/>
</dbReference>
<organism evidence="5 6">
    <name type="scientific">Linnemannia hyalina</name>
    <dbReference type="NCBI Taxonomy" id="64524"/>
    <lineage>
        <taxon>Eukaryota</taxon>
        <taxon>Fungi</taxon>
        <taxon>Fungi incertae sedis</taxon>
        <taxon>Mucoromycota</taxon>
        <taxon>Mortierellomycotina</taxon>
        <taxon>Mortierellomycetes</taxon>
        <taxon>Mortierellales</taxon>
        <taxon>Mortierellaceae</taxon>
        <taxon>Linnemannia</taxon>
    </lineage>
</organism>
<dbReference type="Proteomes" id="UP000707451">
    <property type="component" value="Unassembled WGS sequence"/>
</dbReference>
<dbReference type="EMBL" id="JAHRHY010000007">
    <property type="protein sequence ID" value="KAG9067661.1"/>
    <property type="molecule type" value="Genomic_DNA"/>
</dbReference>
<dbReference type="CDD" id="cd12383">
    <property type="entry name" value="RRM_RBM42"/>
    <property type="match status" value="1"/>
</dbReference>
<keyword evidence="6" id="KW-1185">Reference proteome</keyword>
<dbReference type="GO" id="GO:0003729">
    <property type="term" value="F:mRNA binding"/>
    <property type="evidence" value="ECO:0007669"/>
    <property type="project" value="InterPro"/>
</dbReference>
<accession>A0A9P8BU12</accession>
<dbReference type="PANTHER" id="PTHR47640:SF11">
    <property type="entry name" value="RNA-BINDING PROTEIN 42"/>
    <property type="match status" value="1"/>
</dbReference>
<evidence type="ECO:0000259" key="4">
    <source>
        <dbReference type="PROSITE" id="PS50102"/>
    </source>
</evidence>
<dbReference type="InterPro" id="IPR035979">
    <property type="entry name" value="RBD_domain_sf"/>
</dbReference>
<dbReference type="OrthoDB" id="1749473at2759"/>
<name>A0A9P8BU12_9FUNG</name>